<evidence type="ECO:0000256" key="6">
    <source>
        <dbReference type="ARBA" id="ARBA00023136"/>
    </source>
</evidence>
<gene>
    <name evidence="12" type="ORF">SAMN05216190_10326</name>
</gene>
<keyword evidence="5 10" id="KW-1133">Transmembrane helix</keyword>
<dbReference type="Pfam" id="PF00015">
    <property type="entry name" value="MCPsignal"/>
    <property type="match status" value="1"/>
</dbReference>
<dbReference type="AlphaFoldDB" id="A0A1I5LEB8"/>
<sequence>MKRDQAMGRSSWRKHLASALLTGNLLGAVALVFLTSGSWESGVAAGVVITGLLAAFFYLTQPPQIIERVLQNCDWSQPPARLQAPVQVPLASPPPEPVFDPALRQHQGELLRAIEQSQADMHVATQLAQQSGAKVSSSAESIQATRQSIGELADYLRRTGEVFNTLGEQSRRIGAIVGSIQDIARQTNLLALNAAIEAARAGEHGRGFAVVADEVRSLAVRANDSSEQIMQIAKGLKSAADEASDGLGQVDQSALSGLNTTAAAHEAMDALRVGARERMEIVGRVMQGLQRQRELAEGLGCLLDRHE</sequence>
<keyword evidence="4 10" id="KW-0812">Transmembrane</keyword>
<proteinExistence type="inferred from homology"/>
<dbReference type="PANTHER" id="PTHR32089">
    <property type="entry name" value="METHYL-ACCEPTING CHEMOTAXIS PROTEIN MCPB"/>
    <property type="match status" value="1"/>
</dbReference>
<feature type="transmembrane region" description="Helical" evidence="10">
    <location>
        <begin position="41"/>
        <end position="59"/>
    </location>
</feature>
<evidence type="ECO:0000256" key="1">
    <source>
        <dbReference type="ARBA" id="ARBA00004236"/>
    </source>
</evidence>
<dbReference type="SMART" id="SM00283">
    <property type="entry name" value="MA"/>
    <property type="match status" value="1"/>
</dbReference>
<dbReference type="Gene3D" id="1.10.287.950">
    <property type="entry name" value="Methyl-accepting chemotaxis protein"/>
    <property type="match status" value="1"/>
</dbReference>
<keyword evidence="2" id="KW-1003">Cell membrane</keyword>
<dbReference type="PROSITE" id="PS50111">
    <property type="entry name" value="CHEMOTAXIS_TRANSDUC_2"/>
    <property type="match status" value="1"/>
</dbReference>
<dbReference type="InterPro" id="IPR004089">
    <property type="entry name" value="MCPsignal_dom"/>
</dbReference>
<dbReference type="Proteomes" id="UP000198784">
    <property type="component" value="Unassembled WGS sequence"/>
</dbReference>
<keyword evidence="3" id="KW-0488">Methylation</keyword>
<dbReference type="PANTHER" id="PTHR32089:SF112">
    <property type="entry name" value="LYSOZYME-LIKE PROTEIN-RELATED"/>
    <property type="match status" value="1"/>
</dbReference>
<evidence type="ECO:0000256" key="9">
    <source>
        <dbReference type="PROSITE-ProRule" id="PRU00284"/>
    </source>
</evidence>
<evidence type="ECO:0000256" key="8">
    <source>
        <dbReference type="ARBA" id="ARBA00029447"/>
    </source>
</evidence>
<dbReference type="GO" id="GO:0007165">
    <property type="term" value="P:signal transduction"/>
    <property type="evidence" value="ECO:0007669"/>
    <property type="project" value="UniProtKB-KW"/>
</dbReference>
<dbReference type="GO" id="GO:0006935">
    <property type="term" value="P:chemotaxis"/>
    <property type="evidence" value="ECO:0007669"/>
    <property type="project" value="InterPro"/>
</dbReference>
<dbReference type="OrthoDB" id="9765653at2"/>
<evidence type="ECO:0000256" key="3">
    <source>
        <dbReference type="ARBA" id="ARBA00022481"/>
    </source>
</evidence>
<feature type="transmembrane region" description="Helical" evidence="10">
    <location>
        <begin position="16"/>
        <end position="35"/>
    </location>
</feature>
<evidence type="ECO:0000256" key="10">
    <source>
        <dbReference type="SAM" id="Phobius"/>
    </source>
</evidence>
<dbReference type="STRING" id="289003.SAMN05216190_10326"/>
<protein>
    <submittedName>
        <fullName evidence="12">Methyl-accepting chemotaxis protein</fullName>
    </submittedName>
</protein>
<keyword evidence="7 9" id="KW-0807">Transducer</keyword>
<comment type="subcellular location">
    <subcellularLocation>
        <location evidence="1">Cell membrane</location>
    </subcellularLocation>
</comment>
<comment type="similarity">
    <text evidence="8">Belongs to the methyl-accepting chemotaxis (MCP) protein family.</text>
</comment>
<reference evidence="13" key="1">
    <citation type="submission" date="2016-10" db="EMBL/GenBank/DDBJ databases">
        <authorList>
            <person name="Varghese N."/>
            <person name="Submissions S."/>
        </authorList>
    </citation>
    <scope>NUCLEOTIDE SEQUENCE [LARGE SCALE GENOMIC DNA]</scope>
    <source>
        <strain evidence="13">DSM 17834</strain>
    </source>
</reference>
<feature type="domain" description="Methyl-accepting transducer" evidence="11">
    <location>
        <begin position="109"/>
        <end position="307"/>
    </location>
</feature>
<organism evidence="12 13">
    <name type="scientific">Pseudomonas borbori</name>
    <dbReference type="NCBI Taxonomy" id="289003"/>
    <lineage>
        <taxon>Bacteria</taxon>
        <taxon>Pseudomonadati</taxon>
        <taxon>Pseudomonadota</taxon>
        <taxon>Gammaproteobacteria</taxon>
        <taxon>Pseudomonadales</taxon>
        <taxon>Pseudomonadaceae</taxon>
        <taxon>Pseudomonas</taxon>
    </lineage>
</organism>
<dbReference type="InterPro" id="IPR004090">
    <property type="entry name" value="Chemotax_Me-accpt_rcpt"/>
</dbReference>
<dbReference type="PRINTS" id="PR00260">
    <property type="entry name" value="CHEMTRNSDUCR"/>
</dbReference>
<evidence type="ECO:0000256" key="5">
    <source>
        <dbReference type="ARBA" id="ARBA00022989"/>
    </source>
</evidence>
<evidence type="ECO:0000259" key="11">
    <source>
        <dbReference type="PROSITE" id="PS50111"/>
    </source>
</evidence>
<evidence type="ECO:0000256" key="7">
    <source>
        <dbReference type="ARBA" id="ARBA00023224"/>
    </source>
</evidence>
<dbReference type="GO" id="GO:0005886">
    <property type="term" value="C:plasma membrane"/>
    <property type="evidence" value="ECO:0007669"/>
    <property type="project" value="UniProtKB-SubCell"/>
</dbReference>
<evidence type="ECO:0000313" key="12">
    <source>
        <dbReference type="EMBL" id="SFO95630.1"/>
    </source>
</evidence>
<dbReference type="SUPFAM" id="SSF58104">
    <property type="entry name" value="Methyl-accepting chemotaxis protein (MCP) signaling domain"/>
    <property type="match status" value="1"/>
</dbReference>
<keyword evidence="13" id="KW-1185">Reference proteome</keyword>
<evidence type="ECO:0000256" key="4">
    <source>
        <dbReference type="ARBA" id="ARBA00022692"/>
    </source>
</evidence>
<accession>A0A1I5LEB8</accession>
<dbReference type="EMBL" id="FOWX01000003">
    <property type="protein sequence ID" value="SFO95630.1"/>
    <property type="molecule type" value="Genomic_DNA"/>
</dbReference>
<evidence type="ECO:0000256" key="2">
    <source>
        <dbReference type="ARBA" id="ARBA00022475"/>
    </source>
</evidence>
<evidence type="ECO:0000313" key="13">
    <source>
        <dbReference type="Proteomes" id="UP000198784"/>
    </source>
</evidence>
<dbReference type="GO" id="GO:0004888">
    <property type="term" value="F:transmembrane signaling receptor activity"/>
    <property type="evidence" value="ECO:0007669"/>
    <property type="project" value="InterPro"/>
</dbReference>
<keyword evidence="6 10" id="KW-0472">Membrane</keyword>
<name>A0A1I5LEB8_9PSED</name>